<feature type="region of interest" description="Disordered" evidence="1">
    <location>
        <begin position="136"/>
        <end position="155"/>
    </location>
</feature>
<comment type="caution">
    <text evidence="2">The sequence shown here is derived from an EMBL/GenBank/DDBJ whole genome shotgun (WGS) entry which is preliminary data.</text>
</comment>
<reference evidence="2 3" key="1">
    <citation type="journal article" date="2021" name="Comput. Struct. Biotechnol. J.">
        <title>De novo genome assembly of the potent medicinal plant Rehmannia glutinosa using nanopore technology.</title>
        <authorList>
            <person name="Ma L."/>
            <person name="Dong C."/>
            <person name="Song C."/>
            <person name="Wang X."/>
            <person name="Zheng X."/>
            <person name="Niu Y."/>
            <person name="Chen S."/>
            <person name="Feng W."/>
        </authorList>
    </citation>
    <scope>NUCLEOTIDE SEQUENCE [LARGE SCALE GENOMIC DNA]</scope>
    <source>
        <strain evidence="2">DH-2019</strain>
    </source>
</reference>
<evidence type="ECO:0000313" key="3">
    <source>
        <dbReference type="Proteomes" id="UP001318860"/>
    </source>
</evidence>
<evidence type="ECO:0000313" key="2">
    <source>
        <dbReference type="EMBL" id="KAK6136526.1"/>
    </source>
</evidence>
<feature type="region of interest" description="Disordered" evidence="1">
    <location>
        <begin position="358"/>
        <end position="378"/>
    </location>
</feature>
<dbReference type="PANTHER" id="PTHR33240:SF15">
    <property type="entry name" value="GAG-PRO-LIKE PROTEIN"/>
    <property type="match status" value="1"/>
</dbReference>
<dbReference type="EMBL" id="JABTTQ020001032">
    <property type="protein sequence ID" value="KAK6136526.1"/>
    <property type="molecule type" value="Genomic_DNA"/>
</dbReference>
<protein>
    <submittedName>
        <fullName evidence="2">Uncharacterized protein</fullName>
    </submittedName>
</protein>
<gene>
    <name evidence="2" type="ORF">DH2020_029722</name>
</gene>
<dbReference type="InterPro" id="IPR021109">
    <property type="entry name" value="Peptidase_aspartic_dom_sf"/>
</dbReference>
<organism evidence="2 3">
    <name type="scientific">Rehmannia glutinosa</name>
    <name type="common">Chinese foxglove</name>
    <dbReference type="NCBI Taxonomy" id="99300"/>
    <lineage>
        <taxon>Eukaryota</taxon>
        <taxon>Viridiplantae</taxon>
        <taxon>Streptophyta</taxon>
        <taxon>Embryophyta</taxon>
        <taxon>Tracheophyta</taxon>
        <taxon>Spermatophyta</taxon>
        <taxon>Magnoliopsida</taxon>
        <taxon>eudicotyledons</taxon>
        <taxon>Gunneridae</taxon>
        <taxon>Pentapetalae</taxon>
        <taxon>asterids</taxon>
        <taxon>lamiids</taxon>
        <taxon>Lamiales</taxon>
        <taxon>Orobanchaceae</taxon>
        <taxon>Rehmannieae</taxon>
        <taxon>Rehmannia</taxon>
    </lineage>
</organism>
<accession>A0ABR0VQP3</accession>
<keyword evidence="3" id="KW-1185">Reference proteome</keyword>
<dbReference type="PANTHER" id="PTHR33240">
    <property type="entry name" value="OS08G0508500 PROTEIN"/>
    <property type="match status" value="1"/>
</dbReference>
<sequence length="378" mass="41025">MSDIREGSRGKGLVDEVGELVTPHGVLGEEGRSDVAPGVILTPLTDRLPIRNLNPAFEEETINVTQAQLSDLVTKAVGAVWARKRAGVVDEGAEERRPVARQVEGTEERRLVVRQVNEGMEKEERPGWLRNWVKSERSTGTAGGQVGSRSGAPPIAPMASKGTINMIVGGPTDGDSNRARKAHARRAEEMVLDIGGPELPDIYFGWADLGAGGVHNDALVITPNIANFEVARAMVDTVSTVNILFYDAFLRMGLEMEVKPVETALFGFGGGVVEPMGQVTLRMSLGTLPTQKTRIVTFLVVDFYSSYNVIIGRPVLNTFQAIVSTFHMKLKFLGEEGIGEVVGDPLAARKCYVEAVQKGDQKKSKRKVVEPDNETKPH</sequence>
<dbReference type="CDD" id="cd00303">
    <property type="entry name" value="retropepsin_like"/>
    <property type="match status" value="1"/>
</dbReference>
<proteinExistence type="predicted"/>
<dbReference type="Gene3D" id="2.40.70.10">
    <property type="entry name" value="Acid Proteases"/>
    <property type="match status" value="1"/>
</dbReference>
<dbReference type="Proteomes" id="UP001318860">
    <property type="component" value="Unassembled WGS sequence"/>
</dbReference>
<name>A0ABR0VQP3_REHGL</name>
<evidence type="ECO:0000256" key="1">
    <source>
        <dbReference type="SAM" id="MobiDB-lite"/>
    </source>
</evidence>